<dbReference type="Proteomes" id="UP001171945">
    <property type="component" value="Unassembled WGS sequence"/>
</dbReference>
<dbReference type="Gene3D" id="2.120.10.30">
    <property type="entry name" value="TolB, C-terminal domain"/>
    <property type="match status" value="1"/>
</dbReference>
<protein>
    <recommendedName>
        <fullName evidence="5">Tol-Pal system protein TolB</fullName>
    </recommendedName>
</protein>
<accession>A0ABT7VRA4</accession>
<dbReference type="PANTHER" id="PTHR36842:SF1">
    <property type="entry name" value="PROTEIN TOLB"/>
    <property type="match status" value="1"/>
</dbReference>
<keyword evidence="5" id="KW-0131">Cell cycle</keyword>
<dbReference type="InterPro" id="IPR011042">
    <property type="entry name" value="6-blade_b-propeller_TolB-like"/>
</dbReference>
<proteinExistence type="inferred from homology"/>
<evidence type="ECO:0000256" key="1">
    <source>
        <dbReference type="ARBA" id="ARBA00004418"/>
    </source>
</evidence>
<feature type="domain" description="Dipeptidylpeptidase IV N-terminal" evidence="6">
    <location>
        <begin position="167"/>
        <end position="263"/>
    </location>
</feature>
<dbReference type="Pfam" id="PF04052">
    <property type="entry name" value="TolB_N"/>
    <property type="match status" value="1"/>
</dbReference>
<comment type="caution">
    <text evidence="8">The sequence shown here is derived from an EMBL/GenBank/DDBJ whole genome shotgun (WGS) entry which is preliminary data.</text>
</comment>
<evidence type="ECO:0000313" key="9">
    <source>
        <dbReference type="Proteomes" id="UP001171945"/>
    </source>
</evidence>
<dbReference type="HAMAP" id="MF_00671">
    <property type="entry name" value="TolB"/>
    <property type="match status" value="1"/>
</dbReference>
<evidence type="ECO:0000259" key="6">
    <source>
        <dbReference type="Pfam" id="PF00930"/>
    </source>
</evidence>
<feature type="chain" id="PRO_5044928093" description="Tol-Pal system protein TolB" evidence="5">
    <location>
        <begin position="21"/>
        <end position="431"/>
    </location>
</feature>
<dbReference type="SUPFAM" id="SSF69304">
    <property type="entry name" value="Tricorn protease N-terminal domain"/>
    <property type="match status" value="1"/>
</dbReference>
<dbReference type="InterPro" id="IPR002469">
    <property type="entry name" value="Peptidase_S9B_N"/>
</dbReference>
<dbReference type="EMBL" id="JAUCGM010000081">
    <property type="protein sequence ID" value="MDM8562187.1"/>
    <property type="molecule type" value="Genomic_DNA"/>
</dbReference>
<comment type="function">
    <text evidence="5">Part of the Tol-Pal system, which plays a role in outer membrane invagination during cell division and is important for maintaining outer membrane integrity.</text>
</comment>
<evidence type="ECO:0000313" key="8">
    <source>
        <dbReference type="EMBL" id="MDM8562187.1"/>
    </source>
</evidence>
<dbReference type="NCBIfam" id="TIGR02800">
    <property type="entry name" value="propeller_TolB"/>
    <property type="match status" value="1"/>
</dbReference>
<comment type="similarity">
    <text evidence="2 5">Belongs to the TolB family.</text>
</comment>
<gene>
    <name evidence="5 8" type="primary">tolB</name>
    <name evidence="8" type="ORF">QUF54_02415</name>
</gene>
<reference evidence="8" key="1">
    <citation type="submission" date="2023-06" db="EMBL/GenBank/DDBJ databases">
        <title>Uncultivated large filamentous bacteria from sulfidic sediments reveal new species and different genomic features in energy metabolism and defense.</title>
        <authorList>
            <person name="Fonseca A."/>
        </authorList>
    </citation>
    <scope>NUCLEOTIDE SEQUENCE</scope>
    <source>
        <strain evidence="8">HSG4</strain>
    </source>
</reference>
<evidence type="ECO:0000256" key="2">
    <source>
        <dbReference type="ARBA" id="ARBA00009820"/>
    </source>
</evidence>
<dbReference type="InterPro" id="IPR007195">
    <property type="entry name" value="TolB_N"/>
</dbReference>
<dbReference type="InterPro" id="IPR011659">
    <property type="entry name" value="WD40"/>
</dbReference>
<evidence type="ECO:0000259" key="7">
    <source>
        <dbReference type="Pfam" id="PF04052"/>
    </source>
</evidence>
<dbReference type="Pfam" id="PF07676">
    <property type="entry name" value="PD40"/>
    <property type="match status" value="2"/>
</dbReference>
<evidence type="ECO:0000256" key="4">
    <source>
        <dbReference type="ARBA" id="ARBA00022764"/>
    </source>
</evidence>
<evidence type="ECO:0000256" key="3">
    <source>
        <dbReference type="ARBA" id="ARBA00022729"/>
    </source>
</evidence>
<dbReference type="InterPro" id="IPR014167">
    <property type="entry name" value="Tol-Pal_TolB"/>
</dbReference>
<dbReference type="SUPFAM" id="SSF52964">
    <property type="entry name" value="TolB, N-terminal domain"/>
    <property type="match status" value="1"/>
</dbReference>
<evidence type="ECO:0000256" key="5">
    <source>
        <dbReference type="HAMAP-Rule" id="MF_00671"/>
    </source>
</evidence>
<comment type="subcellular location">
    <subcellularLocation>
        <location evidence="1 5">Periplasm</location>
    </subcellularLocation>
</comment>
<sequence length="431" mass="48884" precursor="true">MRTFILCLLSYLTLLSYSHAITIDIVGGKEEGELPIAIVPFNQQPNTKSPSQDIARIIYNDLYRSGRFSPMPTYLLPEQPYQSNQINFQRWQSIMMPYLVIGRISGGFIGGYTIEFELFDVFKGKRMIGFRYTANAKTLRKVAHQISDEIYSALTGERSVFNTLIVYVTLQQYREKIQYHLYIADADGANSQLMLRSKEPILSPSWSPNGRYIAYVTYYSIKRDKRMAVYVQEIRTGKRTLVSAERGLNAAPAWSPNGKFLALTLSKDGNPEIYILTLRNRALTRFTHHKAIETEPEWAPDGQSLVFTSDRSGNPNIYRKSINGGKARRLTFKGTYNARPRFSPDGHKLALLHSSGNGYRIAILNLENGHLNILTQTTLDESPSFAPNGSMIIYATGSELAAVSIDGRVRQRLSVDFSEEVREPAWSPFYR</sequence>
<dbReference type="Gene3D" id="3.40.50.10070">
    <property type="entry name" value="TolB, N-terminal domain"/>
    <property type="match status" value="1"/>
</dbReference>
<comment type="subunit">
    <text evidence="5">The Tol-Pal system is composed of five core proteins: the inner membrane proteins TolA, TolQ and TolR, the periplasmic protein TolB and the outer membrane protein Pal. They form a network linking the inner and outer membranes and the peptidoglycan layer.</text>
</comment>
<keyword evidence="4 5" id="KW-0574">Periplasm</keyword>
<keyword evidence="9" id="KW-1185">Reference proteome</keyword>
<organism evidence="8 9">
    <name type="scientific">Candidatus Marithioploca araucensis</name>
    <dbReference type="NCBI Taxonomy" id="70273"/>
    <lineage>
        <taxon>Bacteria</taxon>
        <taxon>Pseudomonadati</taxon>
        <taxon>Pseudomonadota</taxon>
        <taxon>Gammaproteobacteria</taxon>
        <taxon>Thiotrichales</taxon>
        <taxon>Thiotrichaceae</taxon>
        <taxon>Candidatus Marithioploca</taxon>
    </lineage>
</organism>
<keyword evidence="3 5" id="KW-0732">Signal</keyword>
<feature type="domain" description="TolB N-terminal" evidence="7">
    <location>
        <begin position="22"/>
        <end position="127"/>
    </location>
</feature>
<feature type="signal peptide" evidence="5">
    <location>
        <begin position="1"/>
        <end position="20"/>
    </location>
</feature>
<dbReference type="Pfam" id="PF00930">
    <property type="entry name" value="DPPIV_N"/>
    <property type="match status" value="1"/>
</dbReference>
<keyword evidence="5" id="KW-0132">Cell division</keyword>
<name>A0ABT7VRA4_9GAMM</name>
<dbReference type="PANTHER" id="PTHR36842">
    <property type="entry name" value="PROTEIN TOLB HOMOLOG"/>
    <property type="match status" value="1"/>
</dbReference>